<comment type="caution">
    <text evidence="2">The sequence shown here is derived from an EMBL/GenBank/DDBJ whole genome shotgun (WGS) entry which is preliminary data.</text>
</comment>
<sequence>MGTIGTQYPEPATLNRRWRHQPFVLQLDQPDRSALGGISYQSRHTRVLHFRPNARERNVDDKSSSRSCGASAPSRSGVVVRGCDMMQAERW</sequence>
<dbReference type="EMBL" id="JAENGZ010000608">
    <property type="protein sequence ID" value="KAG6956402.1"/>
    <property type="molecule type" value="Genomic_DNA"/>
</dbReference>
<feature type="region of interest" description="Disordered" evidence="1">
    <location>
        <begin position="51"/>
        <end position="76"/>
    </location>
</feature>
<protein>
    <submittedName>
        <fullName evidence="2">Uncharacterized protein</fullName>
    </submittedName>
</protein>
<name>A0A8T1U7Z4_9STRA</name>
<accession>A0A8T1U7Z4</accession>
<gene>
    <name evidence="2" type="ORF">JG687_00010612</name>
</gene>
<dbReference type="Proteomes" id="UP000688947">
    <property type="component" value="Unassembled WGS sequence"/>
</dbReference>
<reference evidence="2" key="1">
    <citation type="submission" date="2021-01" db="EMBL/GenBank/DDBJ databases">
        <title>Phytophthora aleatoria, a newly-described species from Pinus radiata is distinct from Phytophthora cactorum isolates based on comparative genomics.</title>
        <authorList>
            <person name="Mcdougal R."/>
            <person name="Panda P."/>
            <person name="Williams N."/>
            <person name="Studholme D.J."/>
        </authorList>
    </citation>
    <scope>NUCLEOTIDE SEQUENCE</scope>
    <source>
        <strain evidence="2">NZFS 3830</strain>
    </source>
</reference>
<proteinExistence type="predicted"/>
<organism evidence="2 3">
    <name type="scientific">Phytophthora cactorum</name>
    <dbReference type="NCBI Taxonomy" id="29920"/>
    <lineage>
        <taxon>Eukaryota</taxon>
        <taxon>Sar</taxon>
        <taxon>Stramenopiles</taxon>
        <taxon>Oomycota</taxon>
        <taxon>Peronosporomycetes</taxon>
        <taxon>Peronosporales</taxon>
        <taxon>Peronosporaceae</taxon>
        <taxon>Phytophthora</taxon>
    </lineage>
</organism>
<evidence type="ECO:0000256" key="1">
    <source>
        <dbReference type="SAM" id="MobiDB-lite"/>
    </source>
</evidence>
<evidence type="ECO:0000313" key="2">
    <source>
        <dbReference type="EMBL" id="KAG6956402.1"/>
    </source>
</evidence>
<feature type="compositionally biased region" description="Basic and acidic residues" evidence="1">
    <location>
        <begin position="53"/>
        <end position="64"/>
    </location>
</feature>
<dbReference type="AlphaFoldDB" id="A0A8T1U7Z4"/>
<feature type="compositionally biased region" description="Low complexity" evidence="1">
    <location>
        <begin position="65"/>
        <end position="76"/>
    </location>
</feature>
<evidence type="ECO:0000313" key="3">
    <source>
        <dbReference type="Proteomes" id="UP000688947"/>
    </source>
</evidence>